<proteinExistence type="predicted"/>
<dbReference type="EMBL" id="BARU01037403">
    <property type="protein sequence ID" value="GAH87674.1"/>
    <property type="molecule type" value="Genomic_DNA"/>
</dbReference>
<accession>X1KBT0</accession>
<feature type="domain" description="Carbamoyltransferase Kae1-like" evidence="1">
    <location>
        <begin position="2"/>
        <end position="227"/>
    </location>
</feature>
<gene>
    <name evidence="2" type="ORF">S03H2_58293</name>
</gene>
<dbReference type="PANTHER" id="PTHR42959:SF1">
    <property type="entry name" value="CARBAMOYLTRANSFERASE HYPF"/>
    <property type="match status" value="1"/>
</dbReference>
<dbReference type="Gene3D" id="3.30.420.40">
    <property type="match status" value="1"/>
</dbReference>
<dbReference type="PANTHER" id="PTHR42959">
    <property type="entry name" value="CARBAMOYLTRANSFERASE"/>
    <property type="match status" value="1"/>
</dbReference>
<evidence type="ECO:0000313" key="2">
    <source>
        <dbReference type="EMBL" id="GAH87674.1"/>
    </source>
</evidence>
<feature type="non-terminal residue" evidence="2">
    <location>
        <position position="1"/>
    </location>
</feature>
<name>X1KBT0_9ZZZZ</name>
<protein>
    <recommendedName>
        <fullName evidence="1">Carbamoyltransferase Kae1-like domain-containing protein</fullName>
    </recommendedName>
</protein>
<sequence>ADWRQFQRVGYLEYVPLPGGAAAIKKPYRMALSYLYTLLGEDFSLEGLPISKVSPTELDIIKQQLKRGINCPLTSSAGRLFDAVSALAGVRGEIDYEAQAAIELEMLAPDEAGELGEESYPFSIVEQQGVRVVKLGELFVSLVRDVKNQVPVDIISLKFHNTMAQMVANMCKLIAKETGINKVALSGGIFQNRLLLRLTTGALQEEGFNVLTHRLVPCNDGGISLGQAVMANFASE</sequence>
<comment type="caution">
    <text evidence="2">The sequence shown here is derived from an EMBL/GenBank/DDBJ whole genome shotgun (WGS) entry which is preliminary data.</text>
</comment>
<dbReference type="GO" id="GO:0008270">
    <property type="term" value="F:zinc ion binding"/>
    <property type="evidence" value="ECO:0007669"/>
    <property type="project" value="TreeGrafter"/>
</dbReference>
<dbReference type="GO" id="GO:0016743">
    <property type="term" value="F:carboxyl- or carbamoyltransferase activity"/>
    <property type="evidence" value="ECO:0007669"/>
    <property type="project" value="TreeGrafter"/>
</dbReference>
<reference evidence="2" key="1">
    <citation type="journal article" date="2014" name="Front. Microbiol.">
        <title>High frequency of phylogenetically diverse reductive dehalogenase-homologous genes in deep subseafloor sedimentary metagenomes.</title>
        <authorList>
            <person name="Kawai M."/>
            <person name="Futagami T."/>
            <person name="Toyoda A."/>
            <person name="Takaki Y."/>
            <person name="Nishi S."/>
            <person name="Hori S."/>
            <person name="Arai W."/>
            <person name="Tsubouchi T."/>
            <person name="Morono Y."/>
            <person name="Uchiyama I."/>
            <person name="Ito T."/>
            <person name="Fujiyama A."/>
            <person name="Inagaki F."/>
            <person name="Takami H."/>
        </authorList>
    </citation>
    <scope>NUCLEOTIDE SEQUENCE</scope>
    <source>
        <strain evidence="2">Expedition CK06-06</strain>
    </source>
</reference>
<dbReference type="Pfam" id="PF22521">
    <property type="entry name" value="HypF_C_2"/>
    <property type="match status" value="1"/>
</dbReference>
<dbReference type="InterPro" id="IPR051060">
    <property type="entry name" value="Carbamoyltrans_HypF-like"/>
</dbReference>
<dbReference type="AlphaFoldDB" id="X1KBT0"/>
<organism evidence="2">
    <name type="scientific">marine sediment metagenome</name>
    <dbReference type="NCBI Taxonomy" id="412755"/>
    <lineage>
        <taxon>unclassified sequences</taxon>
        <taxon>metagenomes</taxon>
        <taxon>ecological metagenomes</taxon>
    </lineage>
</organism>
<dbReference type="InterPro" id="IPR055128">
    <property type="entry name" value="HypF_C_2"/>
</dbReference>
<evidence type="ECO:0000259" key="1">
    <source>
        <dbReference type="Pfam" id="PF22521"/>
    </source>
</evidence>
<dbReference type="GO" id="GO:0051604">
    <property type="term" value="P:protein maturation"/>
    <property type="evidence" value="ECO:0007669"/>
    <property type="project" value="TreeGrafter"/>
</dbReference>